<reference evidence="3 4" key="1">
    <citation type="journal article" date="2024" name="G3 (Bethesda)">
        <title>Genome assembly of Hibiscus sabdariffa L. provides insights into metabolisms of medicinal natural products.</title>
        <authorList>
            <person name="Kim T."/>
        </authorList>
    </citation>
    <scope>NUCLEOTIDE SEQUENCE [LARGE SCALE GENOMIC DNA]</scope>
    <source>
        <strain evidence="3">TK-2024</strain>
        <tissue evidence="3">Old leaves</tissue>
    </source>
</reference>
<protein>
    <recommendedName>
        <fullName evidence="2">OTU domain-containing protein</fullName>
    </recommendedName>
</protein>
<dbReference type="EMBL" id="JBBPBM010000071">
    <property type="protein sequence ID" value="KAK8512920.1"/>
    <property type="molecule type" value="Genomic_DNA"/>
</dbReference>
<dbReference type="PANTHER" id="PTHR12419:SF7">
    <property type="entry name" value="OTU DOMAIN-CONTAINING PROTEIN 3"/>
    <property type="match status" value="1"/>
</dbReference>
<dbReference type="PANTHER" id="PTHR12419">
    <property type="entry name" value="OTU DOMAIN CONTAINING PROTEIN"/>
    <property type="match status" value="1"/>
</dbReference>
<sequence>MFRVRGTLGYGAGRSSHPKQIVHQFEAEKQIVQSKGDLQINSPYLIKKNRETFEPFIEDDVPFDEYCQSMEKDGTWAGHMELQAASLVTHRNICIHRVRSYLLLSSMVSFRHHAKQLAWSIFCRKADADISASSNQAKAAVSKPKGAAGKDSINTGSIKLVMAGSGCESAEKVEQICVGKHQFLVL</sequence>
<feature type="domain" description="OTU" evidence="2">
    <location>
        <begin position="37"/>
        <end position="98"/>
    </location>
</feature>
<dbReference type="Pfam" id="PF02338">
    <property type="entry name" value="OTU"/>
    <property type="match status" value="1"/>
</dbReference>
<accession>A0ABR2C243</accession>
<proteinExistence type="inferred from homology"/>
<evidence type="ECO:0000259" key="2">
    <source>
        <dbReference type="Pfam" id="PF02338"/>
    </source>
</evidence>
<comment type="similarity">
    <text evidence="1">Belongs to the peptidase C85 family.</text>
</comment>
<gene>
    <name evidence="3" type="ORF">V6N12_030328</name>
</gene>
<keyword evidence="4" id="KW-1185">Reference proteome</keyword>
<organism evidence="3 4">
    <name type="scientific">Hibiscus sabdariffa</name>
    <name type="common">roselle</name>
    <dbReference type="NCBI Taxonomy" id="183260"/>
    <lineage>
        <taxon>Eukaryota</taxon>
        <taxon>Viridiplantae</taxon>
        <taxon>Streptophyta</taxon>
        <taxon>Embryophyta</taxon>
        <taxon>Tracheophyta</taxon>
        <taxon>Spermatophyta</taxon>
        <taxon>Magnoliopsida</taxon>
        <taxon>eudicotyledons</taxon>
        <taxon>Gunneridae</taxon>
        <taxon>Pentapetalae</taxon>
        <taxon>rosids</taxon>
        <taxon>malvids</taxon>
        <taxon>Malvales</taxon>
        <taxon>Malvaceae</taxon>
        <taxon>Malvoideae</taxon>
        <taxon>Hibiscus</taxon>
    </lineage>
</organism>
<dbReference type="InterPro" id="IPR038765">
    <property type="entry name" value="Papain-like_cys_pep_sf"/>
</dbReference>
<dbReference type="SUPFAM" id="SSF54001">
    <property type="entry name" value="Cysteine proteinases"/>
    <property type="match status" value="1"/>
</dbReference>
<comment type="caution">
    <text evidence="3">The sequence shown here is derived from an EMBL/GenBank/DDBJ whole genome shotgun (WGS) entry which is preliminary data.</text>
</comment>
<dbReference type="Gene3D" id="3.90.70.80">
    <property type="match status" value="1"/>
</dbReference>
<dbReference type="InterPro" id="IPR003323">
    <property type="entry name" value="OTU_dom"/>
</dbReference>
<evidence type="ECO:0000313" key="3">
    <source>
        <dbReference type="EMBL" id="KAK8512920.1"/>
    </source>
</evidence>
<evidence type="ECO:0000313" key="4">
    <source>
        <dbReference type="Proteomes" id="UP001472677"/>
    </source>
</evidence>
<dbReference type="InterPro" id="IPR050704">
    <property type="entry name" value="Peptidase_C85-like"/>
</dbReference>
<name>A0ABR2C243_9ROSI</name>
<dbReference type="Proteomes" id="UP001472677">
    <property type="component" value="Unassembled WGS sequence"/>
</dbReference>
<evidence type="ECO:0000256" key="1">
    <source>
        <dbReference type="ARBA" id="ARBA00010407"/>
    </source>
</evidence>